<sequence>MNISEITTPENKQGILATLTDFDEPGKTDAGKSKQKIKLRDNESTWDITLYPGNNPPMTQKDMGKLFAWDIWFRVFKGKKYYYAFLNQPESVGDGAQNASQAAPQPTQAPQVKKEVDWDAKELREKRSFAVKDAMLLITTAATVTNNAECCQVENVKQVADELVNYVYNGLKEEPERDADNEDIPY</sequence>
<organism evidence="2">
    <name type="scientific">marine sediment metagenome</name>
    <dbReference type="NCBI Taxonomy" id="412755"/>
    <lineage>
        <taxon>unclassified sequences</taxon>
        <taxon>metagenomes</taxon>
        <taxon>ecological metagenomes</taxon>
    </lineage>
</organism>
<dbReference type="EMBL" id="LAZR01005255">
    <property type="protein sequence ID" value="KKN01485.1"/>
    <property type="molecule type" value="Genomic_DNA"/>
</dbReference>
<gene>
    <name evidence="2" type="ORF">LCGC14_1127140</name>
</gene>
<feature type="region of interest" description="Disordered" evidence="1">
    <location>
        <begin position="94"/>
        <end position="113"/>
    </location>
</feature>
<protein>
    <submittedName>
        <fullName evidence="2">Uncharacterized protein</fullName>
    </submittedName>
</protein>
<proteinExistence type="predicted"/>
<feature type="compositionally biased region" description="Low complexity" evidence="1">
    <location>
        <begin position="96"/>
        <end position="111"/>
    </location>
</feature>
<comment type="caution">
    <text evidence="2">The sequence shown here is derived from an EMBL/GenBank/DDBJ whole genome shotgun (WGS) entry which is preliminary data.</text>
</comment>
<name>A0A0F9M282_9ZZZZ</name>
<evidence type="ECO:0000256" key="1">
    <source>
        <dbReference type="SAM" id="MobiDB-lite"/>
    </source>
</evidence>
<dbReference type="AlphaFoldDB" id="A0A0F9M282"/>
<reference evidence="2" key="1">
    <citation type="journal article" date="2015" name="Nature">
        <title>Complex archaea that bridge the gap between prokaryotes and eukaryotes.</title>
        <authorList>
            <person name="Spang A."/>
            <person name="Saw J.H."/>
            <person name="Jorgensen S.L."/>
            <person name="Zaremba-Niedzwiedzka K."/>
            <person name="Martijn J."/>
            <person name="Lind A.E."/>
            <person name="van Eijk R."/>
            <person name="Schleper C."/>
            <person name="Guy L."/>
            <person name="Ettema T.J."/>
        </authorList>
    </citation>
    <scope>NUCLEOTIDE SEQUENCE</scope>
</reference>
<accession>A0A0F9M282</accession>
<evidence type="ECO:0000313" key="2">
    <source>
        <dbReference type="EMBL" id="KKN01485.1"/>
    </source>
</evidence>